<dbReference type="Gene3D" id="2.120.10.30">
    <property type="entry name" value="TolB, C-terminal domain"/>
    <property type="match status" value="1"/>
</dbReference>
<name>A0A1G8KFK3_9GAMM</name>
<dbReference type="Proteomes" id="UP000198606">
    <property type="component" value="Unassembled WGS sequence"/>
</dbReference>
<evidence type="ECO:0008006" key="3">
    <source>
        <dbReference type="Google" id="ProtNLM"/>
    </source>
</evidence>
<proteinExistence type="predicted"/>
<dbReference type="SUPFAM" id="SSF63829">
    <property type="entry name" value="Calcium-dependent phosphotriesterase"/>
    <property type="match status" value="1"/>
</dbReference>
<dbReference type="STRING" id="29435.SAMN05216588_116119"/>
<accession>A0A1G8KFK3</accession>
<dbReference type="AlphaFoldDB" id="A0A1G8KFK3"/>
<dbReference type="EMBL" id="FNDG01000016">
    <property type="protein sequence ID" value="SDI42176.1"/>
    <property type="molecule type" value="Genomic_DNA"/>
</dbReference>
<organism evidence="1 2">
    <name type="scientific">Phytopseudomonas flavescens</name>
    <dbReference type="NCBI Taxonomy" id="29435"/>
    <lineage>
        <taxon>Bacteria</taxon>
        <taxon>Pseudomonadati</taxon>
        <taxon>Pseudomonadota</taxon>
        <taxon>Gammaproteobacteria</taxon>
        <taxon>Pseudomonadales</taxon>
        <taxon>Pseudomonadaceae</taxon>
        <taxon>Phytopseudomonas</taxon>
    </lineage>
</organism>
<reference evidence="1 2" key="1">
    <citation type="submission" date="2016-10" db="EMBL/GenBank/DDBJ databases">
        <authorList>
            <person name="de Groot N.N."/>
        </authorList>
    </citation>
    <scope>NUCLEOTIDE SEQUENCE [LARGE SCALE GENOMIC DNA]</scope>
    <source>
        <strain evidence="1 2">LMG 18387</strain>
    </source>
</reference>
<sequence length="289" mass="31467">MPMSFFSARPVRHSLVGLASLLAMALLFFAWQQFYPVSAADGWSVRKLYDDVPRASGLALDRTGDLLVSEELSSGQGRILHIDASGQRRILLQGLSKPAGLLALDAGRSLAFSQEGGVQPVSVLSEGRVQALFEASNVQGIWADHDAALYAVEDRDGSGRLLRFDLQTLETTVLRDHLAGAEAVTGCPDGRLFYTEKTGDRVWQYNRLGPDQLALEALNKPSSLLCDERGLSVSEDSTHRARLLLLTPDGDLHVVLSHLKAPQSLLPAGEGRYLLAEGGRDRVLELRLQ</sequence>
<dbReference type="RefSeq" id="WP_244158234.1">
    <property type="nucleotide sequence ID" value="NZ_FNDG01000016.1"/>
</dbReference>
<dbReference type="InterPro" id="IPR011042">
    <property type="entry name" value="6-blade_b-propeller_TolB-like"/>
</dbReference>
<evidence type="ECO:0000313" key="1">
    <source>
        <dbReference type="EMBL" id="SDI42176.1"/>
    </source>
</evidence>
<protein>
    <recommendedName>
        <fullName evidence="3">Strictosidine synthase</fullName>
    </recommendedName>
</protein>
<evidence type="ECO:0000313" key="2">
    <source>
        <dbReference type="Proteomes" id="UP000198606"/>
    </source>
</evidence>
<gene>
    <name evidence="1" type="ORF">SAMN05216588_116119</name>
</gene>